<proteinExistence type="predicted"/>
<feature type="region of interest" description="Disordered" evidence="1">
    <location>
        <begin position="1"/>
        <end position="27"/>
    </location>
</feature>
<dbReference type="EMBL" id="BKCJ010288698">
    <property type="protein sequence ID" value="GEZ51792.1"/>
    <property type="molecule type" value="Genomic_DNA"/>
</dbReference>
<name>A0A699IE07_TANCI</name>
<organism evidence="2">
    <name type="scientific">Tanacetum cinerariifolium</name>
    <name type="common">Dalmatian daisy</name>
    <name type="synonym">Chrysanthemum cinerariifolium</name>
    <dbReference type="NCBI Taxonomy" id="118510"/>
    <lineage>
        <taxon>Eukaryota</taxon>
        <taxon>Viridiplantae</taxon>
        <taxon>Streptophyta</taxon>
        <taxon>Embryophyta</taxon>
        <taxon>Tracheophyta</taxon>
        <taxon>Spermatophyta</taxon>
        <taxon>Magnoliopsida</taxon>
        <taxon>eudicotyledons</taxon>
        <taxon>Gunneridae</taxon>
        <taxon>Pentapetalae</taxon>
        <taxon>asterids</taxon>
        <taxon>campanulids</taxon>
        <taxon>Asterales</taxon>
        <taxon>Asteraceae</taxon>
        <taxon>Asteroideae</taxon>
        <taxon>Anthemideae</taxon>
        <taxon>Anthemidinae</taxon>
        <taxon>Tanacetum</taxon>
    </lineage>
</organism>
<gene>
    <name evidence="2" type="ORF">Tci_523765</name>
</gene>
<accession>A0A699IE07</accession>
<feature type="compositionally biased region" description="Basic and acidic residues" evidence="1">
    <location>
        <begin position="1"/>
        <end position="17"/>
    </location>
</feature>
<evidence type="ECO:0000256" key="1">
    <source>
        <dbReference type="SAM" id="MobiDB-lite"/>
    </source>
</evidence>
<dbReference type="AlphaFoldDB" id="A0A699IE07"/>
<protein>
    <submittedName>
        <fullName evidence="2">Zinc knuckle CX2CX4HX4C</fullName>
    </submittedName>
</protein>
<sequence length="152" mass="17701">MYSKDRCEEDGDSKENGDTTNDVINGSCEKGESTHLKLIPTAIDEGREVVILKDDMVIEGCKKWMISLYGHFYGYKMPYAEIRYNLERMEESKDQSSEMFKYLKEQWEAKWINTTEDMEDVYEETTEIARNMAKNVLNGLASDLLSMDYNQT</sequence>
<comment type="caution">
    <text evidence="2">The sequence shown here is derived from an EMBL/GenBank/DDBJ whole genome shotgun (WGS) entry which is preliminary data.</text>
</comment>
<evidence type="ECO:0000313" key="2">
    <source>
        <dbReference type="EMBL" id="GEZ51792.1"/>
    </source>
</evidence>
<reference evidence="2" key="1">
    <citation type="journal article" date="2019" name="Sci. Rep.">
        <title>Draft genome of Tanacetum cinerariifolium, the natural source of mosquito coil.</title>
        <authorList>
            <person name="Yamashiro T."/>
            <person name="Shiraishi A."/>
            <person name="Satake H."/>
            <person name="Nakayama K."/>
        </authorList>
    </citation>
    <scope>NUCLEOTIDE SEQUENCE</scope>
</reference>